<dbReference type="RefSeq" id="WP_092335170.1">
    <property type="nucleotide sequence ID" value="NZ_FNCP01000027.1"/>
</dbReference>
<feature type="domain" description="Acyl-CoA dehydrogenase/oxidase C-terminal" evidence="7">
    <location>
        <begin position="292"/>
        <end position="457"/>
    </location>
</feature>
<gene>
    <name evidence="10" type="ORF">SAMN05443529_12715</name>
</gene>
<keyword evidence="11" id="KW-1185">Reference proteome</keyword>
<dbReference type="InterPro" id="IPR009100">
    <property type="entry name" value="AcylCoA_DH/oxidase_NM_dom_sf"/>
</dbReference>
<dbReference type="InterPro" id="IPR052166">
    <property type="entry name" value="Diverse_Acyl-CoA_DH"/>
</dbReference>
<dbReference type="GO" id="GO:0005886">
    <property type="term" value="C:plasma membrane"/>
    <property type="evidence" value="ECO:0007669"/>
    <property type="project" value="TreeGrafter"/>
</dbReference>
<dbReference type="Proteomes" id="UP000198656">
    <property type="component" value="Unassembled WGS sequence"/>
</dbReference>
<evidence type="ECO:0000256" key="5">
    <source>
        <dbReference type="ARBA" id="ARBA00023002"/>
    </source>
</evidence>
<name>A0A1G8I1Q0_9FIRM</name>
<evidence type="ECO:0000256" key="2">
    <source>
        <dbReference type="ARBA" id="ARBA00009347"/>
    </source>
</evidence>
<evidence type="ECO:0000256" key="3">
    <source>
        <dbReference type="ARBA" id="ARBA00022630"/>
    </source>
</evidence>
<dbReference type="InterPro" id="IPR036250">
    <property type="entry name" value="AcylCo_DH-like_C"/>
</dbReference>
<dbReference type="InterPro" id="IPR009075">
    <property type="entry name" value="AcylCo_DH/oxidase_C"/>
</dbReference>
<feature type="domain" description="Acyl-CoA oxidase/dehydrogenase middle" evidence="8">
    <location>
        <begin position="163"/>
        <end position="271"/>
    </location>
</feature>
<sequence length="603" mass="66836">MASKYIYKNRDNKFIIKEWLDGKKILGLKRFEDYLSFEDVDSILDEALKMSREVVAPTNDDGDTIGAKFTDGKVIVPPSFHKAFKFVEENGWGGSNKDIDGEGTLPEILSESVREFMIAANPSMTPYFGLAGGIASVIKEFATKEQIDLYTPKMFSGIWNGTMCLTEPGGGSDVGDMTSKAYPTEKPNFYKIKGTKCFITGGDHDLTENIIHLVLARIDGAAPGTKGLSLFIVPKIWVNEDGSLGEPNDVTTVGIEHKMGLKGSSTAVLSFGDDDKCIGWLLGSAPDEKGIGQGMAQMFKMINGSRMDTGHSALGVATVAYNNAVEYAKERIQGRPITDPRGKRVPIIQHEDVRRMLLTQKATLDAMRAMIFQGYYYLDLIDFGGEPEDVAQAKRFIEVITPLVKAYCSDQGWLMVTEAIQVFAGYGFTEEYPVAKCARDIKIYSIWEGTNFIQSMDLVGRKWNLEKGNIFKEFLTAIGAFVQSNEGNTEFAREFALLGEALQSYVDMMKTVLGYFKGDIRMVPLYSTRILRITAELYAAYLLMQQALVCSAKIKEGATDIFYPGKVQTVKFYVHNILPDVMATVRVIKDADTSAIDMPEEAF</sequence>
<dbReference type="Pfam" id="PF02770">
    <property type="entry name" value="Acyl-CoA_dh_M"/>
    <property type="match status" value="1"/>
</dbReference>
<proteinExistence type="inferred from homology"/>
<keyword evidence="4 6" id="KW-0274">FAD</keyword>
<dbReference type="PANTHER" id="PTHR42803">
    <property type="entry name" value="ACYL-COA DEHYDROGENASE"/>
    <property type="match status" value="1"/>
</dbReference>
<feature type="domain" description="Acetyl-CoA dehydrogenase-like C-terminal" evidence="9">
    <location>
        <begin position="474"/>
        <end position="599"/>
    </location>
</feature>
<evidence type="ECO:0000259" key="8">
    <source>
        <dbReference type="Pfam" id="PF02770"/>
    </source>
</evidence>
<evidence type="ECO:0000256" key="1">
    <source>
        <dbReference type="ARBA" id="ARBA00001974"/>
    </source>
</evidence>
<keyword evidence="5 6" id="KW-0560">Oxidoreductase</keyword>
<comment type="similarity">
    <text evidence="2 6">Belongs to the acyl-CoA dehydrogenase family.</text>
</comment>
<dbReference type="SUPFAM" id="SSF56645">
    <property type="entry name" value="Acyl-CoA dehydrogenase NM domain-like"/>
    <property type="match status" value="1"/>
</dbReference>
<evidence type="ECO:0000313" key="10">
    <source>
        <dbReference type="EMBL" id="SDI12767.1"/>
    </source>
</evidence>
<dbReference type="PANTHER" id="PTHR42803:SF1">
    <property type="entry name" value="BROAD-SPECIFICITY LINEAR ACYL-COA DEHYDROGENASE FADE5"/>
    <property type="match status" value="1"/>
</dbReference>
<protein>
    <submittedName>
        <fullName evidence="10">Acyl-CoA dehydrogenase</fullName>
    </submittedName>
</protein>
<evidence type="ECO:0000259" key="7">
    <source>
        <dbReference type="Pfam" id="PF00441"/>
    </source>
</evidence>
<dbReference type="InterPro" id="IPR025878">
    <property type="entry name" value="Acyl-CoA_dh-like_C_dom"/>
</dbReference>
<comment type="cofactor">
    <cofactor evidence="1 6">
        <name>FAD</name>
        <dbReference type="ChEBI" id="CHEBI:57692"/>
    </cofactor>
</comment>
<dbReference type="Gene3D" id="1.20.140.10">
    <property type="entry name" value="Butyryl-CoA Dehydrogenase, subunit A, domain 3"/>
    <property type="match status" value="1"/>
</dbReference>
<keyword evidence="3 6" id="KW-0285">Flavoprotein</keyword>
<dbReference type="Pfam" id="PF00441">
    <property type="entry name" value="Acyl-CoA_dh_1"/>
    <property type="match status" value="1"/>
</dbReference>
<evidence type="ECO:0000313" key="11">
    <source>
        <dbReference type="Proteomes" id="UP000198656"/>
    </source>
</evidence>
<dbReference type="GO" id="GO:0016627">
    <property type="term" value="F:oxidoreductase activity, acting on the CH-CH group of donors"/>
    <property type="evidence" value="ECO:0007669"/>
    <property type="project" value="InterPro"/>
</dbReference>
<dbReference type="InterPro" id="IPR006091">
    <property type="entry name" value="Acyl-CoA_Oxase/DH_mid-dom"/>
</dbReference>
<dbReference type="AlphaFoldDB" id="A0A1G8I1Q0"/>
<evidence type="ECO:0000259" key="9">
    <source>
        <dbReference type="Pfam" id="PF12806"/>
    </source>
</evidence>
<organism evidence="10 11">
    <name type="scientific">Desulfosporosinus hippei DSM 8344</name>
    <dbReference type="NCBI Taxonomy" id="1121419"/>
    <lineage>
        <taxon>Bacteria</taxon>
        <taxon>Bacillati</taxon>
        <taxon>Bacillota</taxon>
        <taxon>Clostridia</taxon>
        <taxon>Eubacteriales</taxon>
        <taxon>Desulfitobacteriaceae</taxon>
        <taxon>Desulfosporosinus</taxon>
    </lineage>
</organism>
<evidence type="ECO:0000256" key="6">
    <source>
        <dbReference type="RuleBase" id="RU362125"/>
    </source>
</evidence>
<dbReference type="EMBL" id="FNCP01000027">
    <property type="protein sequence ID" value="SDI12767.1"/>
    <property type="molecule type" value="Genomic_DNA"/>
</dbReference>
<dbReference type="Pfam" id="PF12806">
    <property type="entry name" value="Acyl-CoA_dh_C"/>
    <property type="match status" value="1"/>
</dbReference>
<reference evidence="11" key="1">
    <citation type="submission" date="2016-10" db="EMBL/GenBank/DDBJ databases">
        <authorList>
            <person name="Varghese N."/>
            <person name="Submissions S."/>
        </authorList>
    </citation>
    <scope>NUCLEOTIDE SEQUENCE [LARGE SCALE GENOMIC DNA]</scope>
    <source>
        <strain evidence="11">DSM 8344</strain>
    </source>
</reference>
<dbReference type="OrthoDB" id="9802447at2"/>
<dbReference type="STRING" id="1121419.SAMN05443529_12715"/>
<accession>A0A1G8I1Q0</accession>
<dbReference type="SUPFAM" id="SSF47203">
    <property type="entry name" value="Acyl-CoA dehydrogenase C-terminal domain-like"/>
    <property type="match status" value="1"/>
</dbReference>
<evidence type="ECO:0000256" key="4">
    <source>
        <dbReference type="ARBA" id="ARBA00022827"/>
    </source>
</evidence>
<dbReference type="Gene3D" id="2.40.110.20">
    <property type="match status" value="1"/>
</dbReference>